<dbReference type="SUPFAM" id="SSF81383">
    <property type="entry name" value="F-box domain"/>
    <property type="match status" value="1"/>
</dbReference>
<dbReference type="PANTHER" id="PTHR31111">
    <property type="entry name" value="BNAA05G37150D PROTEIN-RELATED"/>
    <property type="match status" value="1"/>
</dbReference>
<dbReference type="CDD" id="cd22157">
    <property type="entry name" value="F-box_AtFBW1-like"/>
    <property type="match status" value="1"/>
</dbReference>
<dbReference type="EnsemblPlants" id="EMT30192">
    <property type="protein sequence ID" value="EMT30192"/>
    <property type="gene ID" value="F775_42363"/>
</dbReference>
<name>M8CRI2_AEGTA</name>
<evidence type="ECO:0000256" key="1">
    <source>
        <dbReference type="SAM" id="MobiDB-lite"/>
    </source>
</evidence>
<feature type="compositionally biased region" description="Basic and acidic residues" evidence="1">
    <location>
        <begin position="275"/>
        <end position="288"/>
    </location>
</feature>
<dbReference type="ExpressionAtlas" id="M8CRI2">
    <property type="expression patterns" value="baseline"/>
</dbReference>
<sequence>MEPASKRLNADAVVSVEMPPDVVWEVLLRVPARALCRGRAVCRSWRSLLSDPGFIKAYASRRPGLILALAANGDRVDMVDLLSGDVVQRIDVPVEDVSAPHGYPGPPYLFRSKNNVIRVIDPETCAFSTLPSDDLDKGPRWRCDYETWACYTVGVAASAGKRKVLCVVTRRDCKSWLVEQYCHVFTLGDDRYGRWRRRPSPPARVWFDSRIHDVVIQGVVYFLADQSAFNTAIKCDHINNNLAESFNNKHLPQQRRYAHAPVPHQQQGGVKGGARRSEVAPEEEEKKNPKNPRLVPPYLSSLL</sequence>
<dbReference type="Pfam" id="PF12937">
    <property type="entry name" value="F-box-like"/>
    <property type="match status" value="1"/>
</dbReference>
<feature type="region of interest" description="Disordered" evidence="1">
    <location>
        <begin position="254"/>
        <end position="303"/>
    </location>
</feature>
<dbReference type="Gene3D" id="1.20.1280.50">
    <property type="match status" value="1"/>
</dbReference>
<proteinExistence type="predicted"/>
<dbReference type="InterPro" id="IPR036047">
    <property type="entry name" value="F-box-like_dom_sf"/>
</dbReference>
<reference evidence="2" key="1">
    <citation type="submission" date="2015-06" db="UniProtKB">
        <authorList>
            <consortium name="EnsemblPlants"/>
        </authorList>
    </citation>
    <scope>IDENTIFICATION</scope>
</reference>
<organism evidence="2">
    <name type="scientific">Aegilops tauschii</name>
    <name type="common">Tausch's goatgrass</name>
    <name type="synonym">Aegilops squarrosa</name>
    <dbReference type="NCBI Taxonomy" id="37682"/>
    <lineage>
        <taxon>Eukaryota</taxon>
        <taxon>Viridiplantae</taxon>
        <taxon>Streptophyta</taxon>
        <taxon>Embryophyta</taxon>
        <taxon>Tracheophyta</taxon>
        <taxon>Spermatophyta</taxon>
        <taxon>Magnoliopsida</taxon>
        <taxon>Liliopsida</taxon>
        <taxon>Poales</taxon>
        <taxon>Poaceae</taxon>
        <taxon>BOP clade</taxon>
        <taxon>Pooideae</taxon>
        <taxon>Triticodae</taxon>
        <taxon>Triticeae</taxon>
        <taxon>Triticinae</taxon>
        <taxon>Aegilops</taxon>
    </lineage>
</organism>
<evidence type="ECO:0000313" key="2">
    <source>
        <dbReference type="EnsemblPlants" id="EMT30192"/>
    </source>
</evidence>
<accession>M8CRI2</accession>
<dbReference type="PANTHER" id="PTHR31111:SF133">
    <property type="entry name" value="OS07G0196600 PROTEIN"/>
    <property type="match status" value="1"/>
</dbReference>
<dbReference type="InterPro" id="IPR001810">
    <property type="entry name" value="F-box_dom"/>
</dbReference>
<protein>
    <submittedName>
        <fullName evidence="2">Uncharacterized protein</fullName>
    </submittedName>
</protein>
<dbReference type="AlphaFoldDB" id="M8CRI2"/>
<dbReference type="SMART" id="SM00256">
    <property type="entry name" value="FBOX"/>
    <property type="match status" value="1"/>
</dbReference>